<sequence length="161" mass="17200">MPDAAADGPVDPDVDLRVPAQRSELRRAPWSILAAVSAGGVLGALARWGLTSAFPYRPAEFPWSVFWINVTGCLAIGVLMVLVTEAGPVHRLVRPFLGVGVLGGFTTFSTYVVDIQRAVEDDAAGLALAYLAGTLAAALLAVFAGMRLTRRFALRRPRERP</sequence>
<accession>A0ABX8QM26</accession>
<dbReference type="Pfam" id="PF02537">
    <property type="entry name" value="CRCB"/>
    <property type="match status" value="1"/>
</dbReference>
<keyword evidence="12" id="KW-1185">Reference proteome</keyword>
<dbReference type="PANTHER" id="PTHR28259">
    <property type="entry name" value="FLUORIDE EXPORT PROTEIN 1-RELATED"/>
    <property type="match status" value="1"/>
</dbReference>
<evidence type="ECO:0000256" key="9">
    <source>
        <dbReference type="ARBA" id="ARBA00049940"/>
    </source>
</evidence>
<dbReference type="Proteomes" id="UP001049518">
    <property type="component" value="Chromosome"/>
</dbReference>
<keyword evidence="10" id="KW-0915">Sodium</keyword>
<feature type="transmembrane region" description="Helical" evidence="10">
    <location>
        <begin position="30"/>
        <end position="49"/>
    </location>
</feature>
<evidence type="ECO:0000313" key="11">
    <source>
        <dbReference type="EMBL" id="QXJ19485.1"/>
    </source>
</evidence>
<comment type="activity regulation">
    <text evidence="10">Na(+) is not transported, but it plays an essential structural role and its presence is essential for fluoride channel function.</text>
</comment>
<keyword evidence="5 10" id="KW-0472">Membrane</keyword>
<keyword evidence="10" id="KW-0479">Metal-binding</keyword>
<keyword evidence="3 10" id="KW-0812">Transmembrane</keyword>
<comment type="subcellular location">
    <subcellularLocation>
        <location evidence="1 10">Cell membrane</location>
        <topology evidence="1 10">Multi-pass membrane protein</topology>
    </subcellularLocation>
</comment>
<feature type="binding site" evidence="10">
    <location>
        <position position="106"/>
    </location>
    <ligand>
        <name>Na(+)</name>
        <dbReference type="ChEBI" id="CHEBI:29101"/>
        <note>structural</note>
    </ligand>
</feature>
<keyword evidence="10" id="KW-0813">Transport</keyword>
<feature type="binding site" evidence="10">
    <location>
        <position position="103"/>
    </location>
    <ligand>
        <name>Na(+)</name>
        <dbReference type="ChEBI" id="CHEBI:29101"/>
        <note>structural</note>
    </ligand>
</feature>
<evidence type="ECO:0000256" key="5">
    <source>
        <dbReference type="ARBA" id="ARBA00023136"/>
    </source>
</evidence>
<evidence type="ECO:0000256" key="8">
    <source>
        <dbReference type="ARBA" id="ARBA00035585"/>
    </source>
</evidence>
<name>A0ABX8QM26_9ACTN</name>
<protein>
    <recommendedName>
        <fullName evidence="10">Fluoride-specific ion channel FluC</fullName>
    </recommendedName>
</protein>
<evidence type="ECO:0000256" key="7">
    <source>
        <dbReference type="ARBA" id="ARBA00035120"/>
    </source>
</evidence>
<feature type="transmembrane region" description="Helical" evidence="10">
    <location>
        <begin position="125"/>
        <end position="146"/>
    </location>
</feature>
<evidence type="ECO:0000256" key="2">
    <source>
        <dbReference type="ARBA" id="ARBA00022475"/>
    </source>
</evidence>
<keyword evidence="2 10" id="KW-1003">Cell membrane</keyword>
<comment type="similarity">
    <text evidence="7 10">Belongs to the fluoride channel Fluc/FEX (TC 1.A.43) family.</text>
</comment>
<reference evidence="11" key="1">
    <citation type="submission" date="2020-07" db="EMBL/GenBank/DDBJ databases">
        <authorList>
            <person name="Tarantini F.S."/>
            <person name="Hong K.W."/>
            <person name="Chan K.G."/>
        </authorList>
    </citation>
    <scope>NUCLEOTIDE SEQUENCE</scope>
    <source>
        <strain evidence="11">32-07</strain>
    </source>
</reference>
<feature type="transmembrane region" description="Helical" evidence="10">
    <location>
        <begin position="61"/>
        <end position="83"/>
    </location>
</feature>
<proteinExistence type="inferred from homology"/>
<dbReference type="PANTHER" id="PTHR28259:SF1">
    <property type="entry name" value="FLUORIDE EXPORT PROTEIN 1-RELATED"/>
    <property type="match status" value="1"/>
</dbReference>
<comment type="function">
    <text evidence="9 10">Fluoride-specific ion channel. Important for reducing fluoride concentration in the cell, thus reducing its toxicity.</text>
</comment>
<evidence type="ECO:0000256" key="6">
    <source>
        <dbReference type="ARBA" id="ARBA00023303"/>
    </source>
</evidence>
<keyword evidence="6 10" id="KW-0407">Ion channel</keyword>
<dbReference type="HAMAP" id="MF_00454">
    <property type="entry name" value="FluC"/>
    <property type="match status" value="1"/>
</dbReference>
<comment type="catalytic activity">
    <reaction evidence="8">
        <text>fluoride(in) = fluoride(out)</text>
        <dbReference type="Rhea" id="RHEA:76159"/>
        <dbReference type="ChEBI" id="CHEBI:17051"/>
    </reaction>
    <physiologicalReaction direction="left-to-right" evidence="8">
        <dbReference type="Rhea" id="RHEA:76160"/>
    </physiologicalReaction>
</comment>
<feature type="transmembrane region" description="Helical" evidence="10">
    <location>
        <begin position="95"/>
        <end position="113"/>
    </location>
</feature>
<keyword evidence="10" id="KW-0406">Ion transport</keyword>
<evidence type="ECO:0000256" key="10">
    <source>
        <dbReference type="HAMAP-Rule" id="MF_00454"/>
    </source>
</evidence>
<dbReference type="RefSeq" id="WP_231332493.1">
    <property type="nucleotide sequence ID" value="NZ_CP059572.1"/>
</dbReference>
<keyword evidence="4 10" id="KW-1133">Transmembrane helix</keyword>
<evidence type="ECO:0000256" key="3">
    <source>
        <dbReference type="ARBA" id="ARBA00022692"/>
    </source>
</evidence>
<organism evidence="11 12">
    <name type="scientific">Actinomadura graeca</name>
    <dbReference type="NCBI Taxonomy" id="2750812"/>
    <lineage>
        <taxon>Bacteria</taxon>
        <taxon>Bacillati</taxon>
        <taxon>Actinomycetota</taxon>
        <taxon>Actinomycetes</taxon>
        <taxon>Streptosporangiales</taxon>
        <taxon>Thermomonosporaceae</taxon>
        <taxon>Actinomadura</taxon>
    </lineage>
</organism>
<dbReference type="EMBL" id="CP059572">
    <property type="protein sequence ID" value="QXJ19485.1"/>
    <property type="molecule type" value="Genomic_DNA"/>
</dbReference>
<evidence type="ECO:0000313" key="12">
    <source>
        <dbReference type="Proteomes" id="UP001049518"/>
    </source>
</evidence>
<gene>
    <name evidence="10" type="primary">fluC</name>
    <name evidence="10" type="synonym">crcB</name>
    <name evidence="11" type="ORF">AGRA3207_000031</name>
</gene>
<dbReference type="InterPro" id="IPR003691">
    <property type="entry name" value="FluC"/>
</dbReference>
<evidence type="ECO:0000256" key="4">
    <source>
        <dbReference type="ARBA" id="ARBA00022989"/>
    </source>
</evidence>
<evidence type="ECO:0000256" key="1">
    <source>
        <dbReference type="ARBA" id="ARBA00004651"/>
    </source>
</evidence>